<comment type="caution">
    <text evidence="2">The sequence shown here is derived from an EMBL/GenBank/DDBJ whole genome shotgun (WGS) entry which is preliminary data.</text>
</comment>
<gene>
    <name evidence="2" type="ORF">ACFSCT_16680</name>
</gene>
<name>A0ABW4RB85_9RHOB</name>
<dbReference type="SUPFAM" id="SSF117856">
    <property type="entry name" value="AF0104/ALDC/Ptd012-like"/>
    <property type="match status" value="2"/>
</dbReference>
<keyword evidence="3" id="KW-1185">Reference proteome</keyword>
<evidence type="ECO:0000259" key="1">
    <source>
        <dbReference type="Pfam" id="PF03479"/>
    </source>
</evidence>
<dbReference type="Proteomes" id="UP001597213">
    <property type="component" value="Unassembled WGS sequence"/>
</dbReference>
<protein>
    <submittedName>
        <fullName evidence="2">PCC domain-containing protein</fullName>
    </submittedName>
</protein>
<dbReference type="InterPro" id="IPR005175">
    <property type="entry name" value="PPC_dom"/>
</dbReference>
<dbReference type="EMBL" id="JBHUEN010000046">
    <property type="protein sequence ID" value="MFD1883352.1"/>
    <property type="molecule type" value="Genomic_DNA"/>
</dbReference>
<accession>A0ABW4RB85</accession>
<organism evidence="2 3">
    <name type="scientific">Paracoccus pacificus</name>
    <dbReference type="NCBI Taxonomy" id="1463598"/>
    <lineage>
        <taxon>Bacteria</taxon>
        <taxon>Pseudomonadati</taxon>
        <taxon>Pseudomonadota</taxon>
        <taxon>Alphaproteobacteria</taxon>
        <taxon>Rhodobacterales</taxon>
        <taxon>Paracoccaceae</taxon>
        <taxon>Paracoccus</taxon>
    </lineage>
</organism>
<dbReference type="Gene3D" id="3.30.1330.80">
    <property type="entry name" value="Hypothetical protein, similar to alpha- acetolactate decarboxylase, domain 2"/>
    <property type="match status" value="2"/>
</dbReference>
<evidence type="ECO:0000313" key="2">
    <source>
        <dbReference type="EMBL" id="MFD1883352.1"/>
    </source>
</evidence>
<dbReference type="RefSeq" id="WP_379144657.1">
    <property type="nucleotide sequence ID" value="NZ_JBHUEN010000046.1"/>
</dbReference>
<sequence length="279" mass="29554">MVHPGPRAAVRVQALRTALVPLSGVLRAGESVMQGVARIFADAGCPGGIVWLDGVTCDPMRYVLPAYATDDRHAAWYSETHAPDGPARILRATASVGQRDGDGFLHCHGTWRLADGLVAMGHLLPFDSIVARDSPVRGLGTRDAWFEGLPDAETNFTLFQPRGGDPAGAGLVVRLLPGEDVVTAIQRLCAAHDIADARVHGLGSIDHIGFAEGHSMDCLATELRLDDARIKAGRAILPIEVVDVDGNIARGTLTAGDNPVGVTMEIVIEPLNEEPKETS</sequence>
<feature type="domain" description="PPC" evidence="1">
    <location>
        <begin position="172"/>
        <end position="250"/>
    </location>
</feature>
<reference evidence="3" key="1">
    <citation type="journal article" date="2019" name="Int. J. Syst. Evol. Microbiol.">
        <title>The Global Catalogue of Microorganisms (GCM) 10K type strain sequencing project: providing services to taxonomists for standard genome sequencing and annotation.</title>
        <authorList>
            <consortium name="The Broad Institute Genomics Platform"/>
            <consortium name="The Broad Institute Genome Sequencing Center for Infectious Disease"/>
            <person name="Wu L."/>
            <person name="Ma J."/>
        </authorList>
    </citation>
    <scope>NUCLEOTIDE SEQUENCE [LARGE SCALE GENOMIC DNA]</scope>
    <source>
        <strain evidence="3">CCUG 56029</strain>
    </source>
</reference>
<dbReference type="Pfam" id="PF03479">
    <property type="entry name" value="PCC"/>
    <property type="match status" value="1"/>
</dbReference>
<proteinExistence type="predicted"/>
<evidence type="ECO:0000313" key="3">
    <source>
        <dbReference type="Proteomes" id="UP001597213"/>
    </source>
</evidence>